<dbReference type="Proteomes" id="UP000235670">
    <property type="component" value="Unassembled WGS sequence"/>
</dbReference>
<dbReference type="SUPFAM" id="SSF55315">
    <property type="entry name" value="L30e-like"/>
    <property type="match status" value="1"/>
</dbReference>
<dbReference type="Gene3D" id="3.30.1330.30">
    <property type="match status" value="1"/>
</dbReference>
<dbReference type="STRING" id="84135.GCA_001052115_00201"/>
<gene>
    <name evidence="2" type="ORF">CJ218_03615</name>
</gene>
<organism evidence="2 3">
    <name type="scientific">Gemella sanguinis</name>
    <dbReference type="NCBI Taxonomy" id="84135"/>
    <lineage>
        <taxon>Bacteria</taxon>
        <taxon>Bacillati</taxon>
        <taxon>Bacillota</taxon>
        <taxon>Bacilli</taxon>
        <taxon>Bacillales</taxon>
        <taxon>Gemellaceae</taxon>
        <taxon>Gemella</taxon>
    </lineage>
</organism>
<dbReference type="InterPro" id="IPR004038">
    <property type="entry name" value="Ribosomal_eL8/eL30/eS12/Gad45"/>
</dbReference>
<dbReference type="AlphaFoldDB" id="A0A2N6SF17"/>
<dbReference type="OrthoDB" id="9794863at2"/>
<reference evidence="2 3" key="1">
    <citation type="submission" date="2017-09" db="EMBL/GenBank/DDBJ databases">
        <title>Bacterial strain isolated from the female urinary microbiota.</title>
        <authorList>
            <person name="Thomas-White K."/>
            <person name="Kumar N."/>
            <person name="Forster S."/>
            <person name="Putonti C."/>
            <person name="Lawley T."/>
            <person name="Wolfe A.J."/>
        </authorList>
    </citation>
    <scope>NUCLEOTIDE SEQUENCE [LARGE SCALE GENOMIC DNA]</scope>
    <source>
        <strain evidence="2 3">UMB0186</strain>
    </source>
</reference>
<feature type="domain" description="Ribosomal protein eL8/eL30/eS12/Gadd45" evidence="1">
    <location>
        <begin position="3"/>
        <end position="92"/>
    </location>
</feature>
<keyword evidence="2" id="KW-0689">Ribosomal protein</keyword>
<dbReference type="GO" id="GO:0005840">
    <property type="term" value="C:ribosome"/>
    <property type="evidence" value="ECO:0007669"/>
    <property type="project" value="UniProtKB-KW"/>
</dbReference>
<dbReference type="Pfam" id="PF01248">
    <property type="entry name" value="Ribosomal_L7Ae"/>
    <property type="match status" value="1"/>
</dbReference>
<dbReference type="InterPro" id="IPR029064">
    <property type="entry name" value="Ribosomal_eL30-like_sf"/>
</dbReference>
<name>A0A2N6SF17_9BACL</name>
<proteinExistence type="predicted"/>
<sequence>MIKVYNLLGLMQRAGKLITGEDLIIKNLKNKKIKLLVIAEDCGVNTKKKLEDKSNFYGVEHIEFSNIENISIAIGRDNRVAVGITDSGFIKKFKQLIEEGGRQ</sequence>
<dbReference type="RefSeq" id="WP_031551670.1">
    <property type="nucleotide sequence ID" value="NZ_CAKARP010000035.1"/>
</dbReference>
<keyword evidence="2" id="KW-0687">Ribonucleoprotein</keyword>
<protein>
    <submittedName>
        <fullName evidence="2">50S ribosomal protein L30e</fullName>
    </submittedName>
</protein>
<evidence type="ECO:0000259" key="1">
    <source>
        <dbReference type="Pfam" id="PF01248"/>
    </source>
</evidence>
<evidence type="ECO:0000313" key="2">
    <source>
        <dbReference type="EMBL" id="PMC52535.1"/>
    </source>
</evidence>
<comment type="caution">
    <text evidence="2">The sequence shown here is derived from an EMBL/GenBank/DDBJ whole genome shotgun (WGS) entry which is preliminary data.</text>
</comment>
<accession>A0A2N6SF17</accession>
<dbReference type="EMBL" id="PNGT01000003">
    <property type="protein sequence ID" value="PMC52535.1"/>
    <property type="molecule type" value="Genomic_DNA"/>
</dbReference>
<evidence type="ECO:0000313" key="3">
    <source>
        <dbReference type="Proteomes" id="UP000235670"/>
    </source>
</evidence>